<protein>
    <submittedName>
        <fullName evidence="3">Uncharacterized protein</fullName>
    </submittedName>
</protein>
<evidence type="ECO:0000256" key="2">
    <source>
        <dbReference type="RuleBase" id="RU000363"/>
    </source>
</evidence>
<proteinExistence type="inferred from homology"/>
<dbReference type="InterPro" id="IPR051911">
    <property type="entry name" value="SDR_oxidoreductase"/>
</dbReference>
<organism evidence="3 4">
    <name type="scientific">Podospora australis</name>
    <dbReference type="NCBI Taxonomy" id="1536484"/>
    <lineage>
        <taxon>Eukaryota</taxon>
        <taxon>Fungi</taxon>
        <taxon>Dikarya</taxon>
        <taxon>Ascomycota</taxon>
        <taxon>Pezizomycotina</taxon>
        <taxon>Sordariomycetes</taxon>
        <taxon>Sordariomycetidae</taxon>
        <taxon>Sordariales</taxon>
        <taxon>Podosporaceae</taxon>
        <taxon>Podospora</taxon>
    </lineage>
</organism>
<keyword evidence="4" id="KW-1185">Reference proteome</keyword>
<dbReference type="SUPFAM" id="SSF51735">
    <property type="entry name" value="NAD(P)-binding Rossmann-fold domains"/>
    <property type="match status" value="1"/>
</dbReference>
<comment type="caution">
    <text evidence="3">The sequence shown here is derived from an EMBL/GenBank/DDBJ whole genome shotgun (WGS) entry which is preliminary data.</text>
</comment>
<dbReference type="PRINTS" id="PR00081">
    <property type="entry name" value="GDHRDH"/>
</dbReference>
<sequence length="295" mass="31624">MTPTKPLTFLITGTSSGLGLSLARLVLQSGHNLIATSRNPSKNPNLVAEIESFSSPARGRWLPLDVDHPTAGPDLIDSLENAGTHIDVLVNNAGFSIHSPAETLTDGELREMMETLYFGPTRLIRAVLPYMRARNNGVVVNISSGAGLEGRETMGGYAAAKAALDGFTKVLGTEIAPFGIRVLTVQLGTFQTNMGNAARIGATPLPEDYQGDHEVTQFFNGFFDGKFQPDGDGDKAMKALYEVVVGEGVGKGKEAERMLPLGREIPARIKLVTDGYQRALDAFGDICNNVYQDGR</sequence>
<accession>A0AAN6WJ88</accession>
<keyword evidence="1" id="KW-0521">NADP</keyword>
<dbReference type="InterPro" id="IPR036291">
    <property type="entry name" value="NAD(P)-bd_dom_sf"/>
</dbReference>
<dbReference type="PROSITE" id="PS00061">
    <property type="entry name" value="ADH_SHORT"/>
    <property type="match status" value="1"/>
</dbReference>
<dbReference type="Pfam" id="PF00106">
    <property type="entry name" value="adh_short"/>
    <property type="match status" value="1"/>
</dbReference>
<evidence type="ECO:0000313" key="3">
    <source>
        <dbReference type="EMBL" id="KAK4182846.1"/>
    </source>
</evidence>
<dbReference type="PANTHER" id="PTHR43976">
    <property type="entry name" value="SHORT CHAIN DEHYDROGENASE"/>
    <property type="match status" value="1"/>
</dbReference>
<dbReference type="Proteomes" id="UP001302126">
    <property type="component" value="Unassembled WGS sequence"/>
</dbReference>
<dbReference type="PRINTS" id="PR00080">
    <property type="entry name" value="SDRFAMILY"/>
</dbReference>
<comment type="similarity">
    <text evidence="2">Belongs to the short-chain dehydrogenases/reductases (SDR) family.</text>
</comment>
<dbReference type="Gene3D" id="3.40.50.720">
    <property type="entry name" value="NAD(P)-binding Rossmann-like Domain"/>
    <property type="match status" value="1"/>
</dbReference>
<name>A0AAN6WJ88_9PEZI</name>
<dbReference type="InterPro" id="IPR020904">
    <property type="entry name" value="Sc_DH/Rdtase_CS"/>
</dbReference>
<gene>
    <name evidence="3" type="ORF">QBC35DRAFT_395168</name>
</gene>
<reference evidence="3" key="2">
    <citation type="submission" date="2023-05" db="EMBL/GenBank/DDBJ databases">
        <authorList>
            <consortium name="Lawrence Berkeley National Laboratory"/>
            <person name="Steindorff A."/>
            <person name="Hensen N."/>
            <person name="Bonometti L."/>
            <person name="Westerberg I."/>
            <person name="Brannstrom I.O."/>
            <person name="Guillou S."/>
            <person name="Cros-Aarteil S."/>
            <person name="Calhoun S."/>
            <person name="Haridas S."/>
            <person name="Kuo A."/>
            <person name="Mondo S."/>
            <person name="Pangilinan J."/>
            <person name="Riley R."/>
            <person name="Labutti K."/>
            <person name="Andreopoulos B."/>
            <person name="Lipzen A."/>
            <person name="Chen C."/>
            <person name="Yanf M."/>
            <person name="Daum C."/>
            <person name="Ng V."/>
            <person name="Clum A."/>
            <person name="Ohm R."/>
            <person name="Martin F."/>
            <person name="Silar P."/>
            <person name="Natvig D."/>
            <person name="Lalanne C."/>
            <person name="Gautier V."/>
            <person name="Ament-Velasquez S.L."/>
            <person name="Kruys A."/>
            <person name="Hutchinson M.I."/>
            <person name="Powell A.J."/>
            <person name="Barry K."/>
            <person name="Miller A.N."/>
            <person name="Grigoriev I.V."/>
            <person name="Debuchy R."/>
            <person name="Gladieux P."/>
            <person name="Thoren M.H."/>
            <person name="Johannesson H."/>
        </authorList>
    </citation>
    <scope>NUCLEOTIDE SEQUENCE</scope>
    <source>
        <strain evidence="3">PSN309</strain>
    </source>
</reference>
<dbReference type="AlphaFoldDB" id="A0AAN6WJ88"/>
<evidence type="ECO:0000256" key="1">
    <source>
        <dbReference type="ARBA" id="ARBA00022857"/>
    </source>
</evidence>
<reference evidence="3" key="1">
    <citation type="journal article" date="2023" name="Mol. Phylogenet. Evol.">
        <title>Genome-scale phylogeny and comparative genomics of the fungal order Sordariales.</title>
        <authorList>
            <person name="Hensen N."/>
            <person name="Bonometti L."/>
            <person name="Westerberg I."/>
            <person name="Brannstrom I.O."/>
            <person name="Guillou S."/>
            <person name="Cros-Aarteil S."/>
            <person name="Calhoun S."/>
            <person name="Haridas S."/>
            <person name="Kuo A."/>
            <person name="Mondo S."/>
            <person name="Pangilinan J."/>
            <person name="Riley R."/>
            <person name="LaButti K."/>
            <person name="Andreopoulos B."/>
            <person name="Lipzen A."/>
            <person name="Chen C."/>
            <person name="Yan M."/>
            <person name="Daum C."/>
            <person name="Ng V."/>
            <person name="Clum A."/>
            <person name="Steindorff A."/>
            <person name="Ohm R.A."/>
            <person name="Martin F."/>
            <person name="Silar P."/>
            <person name="Natvig D.O."/>
            <person name="Lalanne C."/>
            <person name="Gautier V."/>
            <person name="Ament-Velasquez S.L."/>
            <person name="Kruys A."/>
            <person name="Hutchinson M.I."/>
            <person name="Powell A.J."/>
            <person name="Barry K."/>
            <person name="Miller A.N."/>
            <person name="Grigoriev I.V."/>
            <person name="Debuchy R."/>
            <person name="Gladieux P."/>
            <person name="Hiltunen Thoren M."/>
            <person name="Johannesson H."/>
        </authorList>
    </citation>
    <scope>NUCLEOTIDE SEQUENCE</scope>
    <source>
        <strain evidence="3">PSN309</strain>
    </source>
</reference>
<evidence type="ECO:0000313" key="4">
    <source>
        <dbReference type="Proteomes" id="UP001302126"/>
    </source>
</evidence>
<dbReference type="EMBL" id="MU864605">
    <property type="protein sequence ID" value="KAK4182846.1"/>
    <property type="molecule type" value="Genomic_DNA"/>
</dbReference>
<dbReference type="InterPro" id="IPR002347">
    <property type="entry name" value="SDR_fam"/>
</dbReference>
<dbReference type="PANTHER" id="PTHR43976:SF6">
    <property type="entry name" value="OXIDOREDUCTASE, PUTATIVE (AFU_ORTHOLOGUE AFUA_1G13950)-RELATED"/>
    <property type="match status" value="1"/>
</dbReference>